<proteinExistence type="inferred from homology"/>
<dbReference type="GO" id="GO:0009002">
    <property type="term" value="F:serine-type D-Ala-D-Ala carboxypeptidase activity"/>
    <property type="evidence" value="ECO:0007669"/>
    <property type="project" value="UniProtKB-EC"/>
</dbReference>
<gene>
    <name evidence="19" type="ORF">EQM13_11640</name>
</gene>
<comment type="similarity">
    <text evidence="3 15">Belongs to the peptidase S11 family.</text>
</comment>
<evidence type="ECO:0000256" key="8">
    <source>
        <dbReference type="ARBA" id="ARBA00022801"/>
    </source>
</evidence>
<comment type="pathway">
    <text evidence="2">Cell wall biogenesis; peptidoglycan biosynthesis.</text>
</comment>
<comment type="catalytic activity">
    <reaction evidence="12">
        <text>Preferential cleavage: (Ac)2-L-Lys-D-Ala-|-D-Ala. Also transpeptidation of peptidyl-alanyl moieties that are N-acyl substituents of D-alanine.</text>
        <dbReference type="EC" id="3.4.16.4"/>
    </reaction>
</comment>
<dbReference type="RefSeq" id="WP_128752739.1">
    <property type="nucleotide sequence ID" value="NZ_CP035282.1"/>
</dbReference>
<dbReference type="EC" id="3.4.16.4" evidence="4"/>
<feature type="active site" description="Acyl-ester intermediate" evidence="13">
    <location>
        <position position="56"/>
    </location>
</feature>
<dbReference type="InterPro" id="IPR012907">
    <property type="entry name" value="Peptidase_S11_C"/>
</dbReference>
<feature type="chain" id="PRO_5038751462" description="serine-type D-Ala-D-Ala carboxypeptidase" evidence="17">
    <location>
        <begin position="23"/>
        <end position="421"/>
    </location>
</feature>
<dbReference type="Pfam" id="PF07943">
    <property type="entry name" value="PBP5_C"/>
    <property type="match status" value="1"/>
</dbReference>
<dbReference type="InterPro" id="IPR018044">
    <property type="entry name" value="Peptidase_S11"/>
</dbReference>
<feature type="active site" evidence="13">
    <location>
        <position position="112"/>
    </location>
</feature>
<dbReference type="AlphaFoldDB" id="A0A410QDY4"/>
<evidence type="ECO:0000256" key="13">
    <source>
        <dbReference type="PIRSR" id="PIRSR618044-1"/>
    </source>
</evidence>
<evidence type="ECO:0000256" key="3">
    <source>
        <dbReference type="ARBA" id="ARBA00007164"/>
    </source>
</evidence>
<keyword evidence="6" id="KW-0645">Protease</keyword>
<sequence length="421" mass="47204">MKKIISFFLFLLLITSYSYTFADDLSITGESAILIDGDTGQILYEKDPHKLLYPASTTKIMTGILAIELGNPEDVITIDEEVVDRTDGSHIALEPGEQLTLHDLLRALLIQSANDSAVAIAKYISGSVESFADLMNKKAEEVGALNTHFNNPNGLPDESHQTTAYDLAMMAKYAMKNDTFRSIVKNYTYTIPKTNKKDEPRHLQSNNRLLYSNEKIDVNGKLVPIKYDGIIGIKTGFTNAAQQCLVASAVRNGRYLISVVLKSTGKNIYSDTHKLLDYGFDNFNEVNLSFKNEFIKNIEIDNGSLNLVAGVTDKNLSTLIPKNSSDKIEKKINLPKTIEAPIKKGAVLGNIEYFLGGKSIGKVNVVSTVNVEKIPTTKIFTTFIFHNLWILILVLFSILLLRKIIKYNKRKRRKRRRNNYL</sequence>
<dbReference type="PRINTS" id="PR00725">
    <property type="entry name" value="DADACBPTASE1"/>
</dbReference>
<evidence type="ECO:0000256" key="17">
    <source>
        <dbReference type="SAM" id="SignalP"/>
    </source>
</evidence>
<dbReference type="InterPro" id="IPR012338">
    <property type="entry name" value="Beta-lactam/transpept-like"/>
</dbReference>
<dbReference type="EMBL" id="CP035282">
    <property type="protein sequence ID" value="QAT62195.1"/>
    <property type="molecule type" value="Genomic_DNA"/>
</dbReference>
<evidence type="ECO:0000256" key="6">
    <source>
        <dbReference type="ARBA" id="ARBA00022670"/>
    </source>
</evidence>
<organism evidence="19 20">
    <name type="scientific">Acidilutibacter cellobiosedens</name>
    <dbReference type="NCBI Taxonomy" id="2507161"/>
    <lineage>
        <taxon>Bacteria</taxon>
        <taxon>Bacillati</taxon>
        <taxon>Bacillota</taxon>
        <taxon>Tissierellia</taxon>
        <taxon>Tissierellales</taxon>
        <taxon>Acidilutibacteraceae</taxon>
        <taxon>Acidilutibacter</taxon>
    </lineage>
</organism>
<keyword evidence="16" id="KW-0472">Membrane</keyword>
<dbReference type="Pfam" id="PF00768">
    <property type="entry name" value="Peptidase_S11"/>
    <property type="match status" value="1"/>
</dbReference>
<dbReference type="GO" id="GO:0008360">
    <property type="term" value="P:regulation of cell shape"/>
    <property type="evidence" value="ECO:0007669"/>
    <property type="project" value="UniProtKB-KW"/>
</dbReference>
<keyword evidence="8" id="KW-0378">Hydrolase</keyword>
<dbReference type="InterPro" id="IPR015956">
    <property type="entry name" value="Peniciliin-bd_prot_C_sf"/>
</dbReference>
<evidence type="ECO:0000259" key="18">
    <source>
        <dbReference type="SMART" id="SM00936"/>
    </source>
</evidence>
<dbReference type="SUPFAM" id="SSF69189">
    <property type="entry name" value="Penicillin-binding protein associated domain"/>
    <property type="match status" value="1"/>
</dbReference>
<dbReference type="SUPFAM" id="SSF56601">
    <property type="entry name" value="beta-lactamase/transpeptidase-like"/>
    <property type="match status" value="1"/>
</dbReference>
<feature type="transmembrane region" description="Helical" evidence="16">
    <location>
        <begin position="383"/>
        <end position="405"/>
    </location>
</feature>
<comment type="function">
    <text evidence="1">Removes C-terminal D-alanyl residues from sugar-peptide cell wall precursors.</text>
</comment>
<feature type="domain" description="Peptidase S11 D-Ala-D-Ala carboxypeptidase A C-terminal" evidence="18">
    <location>
        <begin position="283"/>
        <end position="373"/>
    </location>
</feature>
<evidence type="ECO:0000313" key="19">
    <source>
        <dbReference type="EMBL" id="QAT62195.1"/>
    </source>
</evidence>
<dbReference type="SMART" id="SM00936">
    <property type="entry name" value="PBP5_C"/>
    <property type="match status" value="1"/>
</dbReference>
<dbReference type="GO" id="GO:0009252">
    <property type="term" value="P:peptidoglycan biosynthetic process"/>
    <property type="evidence" value="ECO:0007669"/>
    <property type="project" value="UniProtKB-UniPathway"/>
</dbReference>
<dbReference type="GO" id="GO:0006508">
    <property type="term" value="P:proteolysis"/>
    <property type="evidence" value="ECO:0007669"/>
    <property type="project" value="UniProtKB-KW"/>
</dbReference>
<evidence type="ECO:0000256" key="1">
    <source>
        <dbReference type="ARBA" id="ARBA00003217"/>
    </source>
</evidence>
<keyword evidence="16" id="KW-0812">Transmembrane</keyword>
<keyword evidence="20" id="KW-1185">Reference proteome</keyword>
<protein>
    <recommendedName>
        <fullName evidence="4">serine-type D-Ala-D-Ala carboxypeptidase</fullName>
        <ecNumber evidence="4">3.4.16.4</ecNumber>
    </recommendedName>
</protein>
<dbReference type="PANTHER" id="PTHR21581">
    <property type="entry name" value="D-ALANYL-D-ALANINE CARBOXYPEPTIDASE"/>
    <property type="match status" value="1"/>
</dbReference>
<dbReference type="Gene3D" id="2.60.410.10">
    <property type="entry name" value="D-Ala-D-Ala carboxypeptidase, C-terminal domain"/>
    <property type="match status" value="1"/>
</dbReference>
<keyword evidence="5 19" id="KW-0121">Carboxypeptidase</keyword>
<evidence type="ECO:0000313" key="20">
    <source>
        <dbReference type="Proteomes" id="UP000287969"/>
    </source>
</evidence>
<keyword evidence="10" id="KW-0573">Peptidoglycan synthesis</keyword>
<name>A0A410QDY4_9FIRM</name>
<keyword evidence="7 17" id="KW-0732">Signal</keyword>
<feature type="signal peptide" evidence="17">
    <location>
        <begin position="1"/>
        <end position="22"/>
    </location>
</feature>
<evidence type="ECO:0000256" key="9">
    <source>
        <dbReference type="ARBA" id="ARBA00022960"/>
    </source>
</evidence>
<evidence type="ECO:0000256" key="14">
    <source>
        <dbReference type="PIRSR" id="PIRSR618044-2"/>
    </source>
</evidence>
<dbReference type="GO" id="GO:0071555">
    <property type="term" value="P:cell wall organization"/>
    <property type="evidence" value="ECO:0007669"/>
    <property type="project" value="UniProtKB-KW"/>
</dbReference>
<keyword evidence="16" id="KW-1133">Transmembrane helix</keyword>
<reference evidence="20" key="1">
    <citation type="submission" date="2019-01" db="EMBL/GenBank/DDBJ databases">
        <title>Draft genomes of a novel of Sporanaerobacter strains.</title>
        <authorList>
            <person name="Ma S."/>
        </authorList>
    </citation>
    <scope>NUCLEOTIDE SEQUENCE [LARGE SCALE GENOMIC DNA]</scope>
    <source>
        <strain evidence="20">NJN-17</strain>
    </source>
</reference>
<evidence type="ECO:0000256" key="12">
    <source>
        <dbReference type="ARBA" id="ARBA00034000"/>
    </source>
</evidence>
<accession>A0A410QDY4</accession>
<dbReference type="KEGG" id="spoa:EQM13_11640"/>
<feature type="active site" description="Proton acceptor" evidence="13">
    <location>
        <position position="59"/>
    </location>
</feature>
<evidence type="ECO:0000256" key="5">
    <source>
        <dbReference type="ARBA" id="ARBA00022645"/>
    </source>
</evidence>
<keyword evidence="11" id="KW-0961">Cell wall biogenesis/degradation</keyword>
<dbReference type="InterPro" id="IPR001967">
    <property type="entry name" value="Peptidase_S11_N"/>
</dbReference>
<evidence type="ECO:0000256" key="2">
    <source>
        <dbReference type="ARBA" id="ARBA00004752"/>
    </source>
</evidence>
<keyword evidence="9" id="KW-0133">Cell shape</keyword>
<evidence type="ECO:0000256" key="15">
    <source>
        <dbReference type="RuleBase" id="RU004016"/>
    </source>
</evidence>
<dbReference type="UniPathway" id="UPA00219"/>
<dbReference type="InterPro" id="IPR037167">
    <property type="entry name" value="Peptidase_S11_C_sf"/>
</dbReference>
<dbReference type="Gene3D" id="3.40.710.10">
    <property type="entry name" value="DD-peptidase/beta-lactamase superfamily"/>
    <property type="match status" value="1"/>
</dbReference>
<dbReference type="PANTHER" id="PTHR21581:SF6">
    <property type="entry name" value="TRAFFICKING PROTEIN PARTICLE COMPLEX SUBUNIT 12"/>
    <property type="match status" value="1"/>
</dbReference>
<evidence type="ECO:0000256" key="7">
    <source>
        <dbReference type="ARBA" id="ARBA00022729"/>
    </source>
</evidence>
<dbReference type="OrthoDB" id="9791132at2"/>
<dbReference type="Proteomes" id="UP000287969">
    <property type="component" value="Chromosome"/>
</dbReference>
<evidence type="ECO:0000256" key="16">
    <source>
        <dbReference type="SAM" id="Phobius"/>
    </source>
</evidence>
<evidence type="ECO:0000256" key="11">
    <source>
        <dbReference type="ARBA" id="ARBA00023316"/>
    </source>
</evidence>
<feature type="binding site" evidence="14">
    <location>
        <position position="234"/>
    </location>
    <ligand>
        <name>substrate</name>
    </ligand>
</feature>
<evidence type="ECO:0000256" key="4">
    <source>
        <dbReference type="ARBA" id="ARBA00012448"/>
    </source>
</evidence>
<evidence type="ECO:0000256" key="10">
    <source>
        <dbReference type="ARBA" id="ARBA00022984"/>
    </source>
</evidence>